<keyword evidence="4" id="KW-1185">Reference proteome</keyword>
<dbReference type="GO" id="GO:0042274">
    <property type="term" value="P:ribosomal small subunit biogenesis"/>
    <property type="evidence" value="ECO:0007669"/>
    <property type="project" value="InterPro"/>
</dbReference>
<feature type="compositionally biased region" description="Basic and acidic residues" evidence="2">
    <location>
        <begin position="548"/>
        <end position="576"/>
    </location>
</feature>
<feature type="compositionally biased region" description="Basic residues" evidence="2">
    <location>
        <begin position="85"/>
        <end position="94"/>
    </location>
</feature>
<feature type="compositionally biased region" description="Acidic residues" evidence="2">
    <location>
        <begin position="56"/>
        <end position="65"/>
    </location>
</feature>
<accession>A0A1R1PUY7</accession>
<comment type="similarity">
    <text evidence="1">Belongs to the LTV1 family.</text>
</comment>
<organism evidence="3 4">
    <name type="scientific">Zancudomyces culisetae</name>
    <name type="common">Gut fungus</name>
    <name type="synonym">Smittium culisetae</name>
    <dbReference type="NCBI Taxonomy" id="1213189"/>
    <lineage>
        <taxon>Eukaryota</taxon>
        <taxon>Fungi</taxon>
        <taxon>Fungi incertae sedis</taxon>
        <taxon>Zoopagomycota</taxon>
        <taxon>Kickxellomycotina</taxon>
        <taxon>Harpellomycetes</taxon>
        <taxon>Harpellales</taxon>
        <taxon>Legeriomycetaceae</taxon>
        <taxon>Zancudomyces</taxon>
    </lineage>
</organism>
<dbReference type="GO" id="GO:0005829">
    <property type="term" value="C:cytosol"/>
    <property type="evidence" value="ECO:0007669"/>
    <property type="project" value="TreeGrafter"/>
</dbReference>
<dbReference type="GO" id="GO:0030688">
    <property type="term" value="C:preribosome, small subunit precursor"/>
    <property type="evidence" value="ECO:0007669"/>
    <property type="project" value="TreeGrafter"/>
</dbReference>
<name>A0A1R1PUY7_ZANCU</name>
<proteinExistence type="inferred from homology"/>
<feature type="compositionally biased region" description="Basic and acidic residues" evidence="2">
    <location>
        <begin position="41"/>
        <end position="51"/>
    </location>
</feature>
<reference evidence="4" key="1">
    <citation type="submission" date="2017-01" db="EMBL/GenBank/DDBJ databases">
        <authorList>
            <person name="Wang Y."/>
            <person name="White M."/>
            <person name="Kvist S."/>
            <person name="Moncalvo J.-M."/>
        </authorList>
    </citation>
    <scope>NUCLEOTIDE SEQUENCE [LARGE SCALE GENOMIC DNA]</scope>
    <source>
        <strain evidence="4">COL-18-3</strain>
    </source>
</reference>
<dbReference type="GO" id="GO:0005634">
    <property type="term" value="C:nucleus"/>
    <property type="evidence" value="ECO:0007669"/>
    <property type="project" value="TreeGrafter"/>
</dbReference>
<feature type="compositionally biased region" description="Acidic residues" evidence="2">
    <location>
        <begin position="221"/>
        <end position="242"/>
    </location>
</feature>
<feature type="compositionally biased region" description="Polar residues" evidence="2">
    <location>
        <begin position="579"/>
        <end position="588"/>
    </location>
</feature>
<dbReference type="OrthoDB" id="5852896at2759"/>
<evidence type="ECO:0000313" key="3">
    <source>
        <dbReference type="EMBL" id="OMH84739.1"/>
    </source>
</evidence>
<feature type="compositionally biased region" description="Acidic residues" evidence="2">
    <location>
        <begin position="261"/>
        <end position="278"/>
    </location>
</feature>
<sequence>MVRKKFIDKKKARQFTVLKRSVQDPLAFEEGVGPNVLQEVTSHHNKEKQDNYGEYSESEEYEDDDFVSKSLEDYDDFGVLEPKNKPQKGSKHGKNREEEENQGIFFDDTDYDYLQHLKPIGGGTEPSVFLEVSSSNNKKQKQKKSVSFALPDEVFESKHKMEIKGDAYPKGYQLDMDPELREVLEELEYNENEIEDEDDEDFFDMLRGDKPIDTDKYGKEQEDESDDYDENNEYGSDDQDEESIYKKIQRMKINSQQQGSDSEDDSGAEYGSEAESDAESGNYSRSNGYGNYRGGARSARSHLSMTSSVLHRNDKLKLLDEQFDQVEKLYADSDSESDDEDENAISKAAFDMVIDEFITSEKEKSGIQVGKEKTIVRNGVDLLKAVREAMLVSDSDEDDAKDSEKKRTQAKKQIIDTLDEESAAQSASNKHVYDSIKLSNAENETTSYRRPLWDVESIVSTYSNLHNHPTLIKNSYKNESKTRISVNKMGFPVISEESSDRNTTGMNGFQNNIHGNHSDDDEDDDQDEDDDDDDVNKGTGDRSASVRNKNETAEEKKARKKAIKDAKKLRIQEKKANRLNHQSINARKSQSRNDKLQYTVHLN</sequence>
<dbReference type="InterPro" id="IPR007307">
    <property type="entry name" value="Ltv1"/>
</dbReference>
<gene>
    <name evidence="3" type="ORF">AX774_g1729</name>
</gene>
<dbReference type="AlphaFoldDB" id="A0A1R1PUY7"/>
<feature type="compositionally biased region" description="Acidic residues" evidence="2">
    <location>
        <begin position="519"/>
        <end position="534"/>
    </location>
</feature>
<feature type="region of interest" description="Disordered" evidence="2">
    <location>
        <begin position="190"/>
        <end position="307"/>
    </location>
</feature>
<dbReference type="Proteomes" id="UP000188320">
    <property type="component" value="Unassembled WGS sequence"/>
</dbReference>
<evidence type="ECO:0000256" key="1">
    <source>
        <dbReference type="ARBA" id="ARBA00009078"/>
    </source>
</evidence>
<feature type="region of interest" description="Disordered" evidence="2">
    <location>
        <begin position="77"/>
        <end position="105"/>
    </location>
</feature>
<dbReference type="PANTHER" id="PTHR21531:SF0">
    <property type="entry name" value="PROTEIN LTV1 HOMOLOG"/>
    <property type="match status" value="1"/>
</dbReference>
<evidence type="ECO:0000256" key="2">
    <source>
        <dbReference type="SAM" id="MobiDB-lite"/>
    </source>
</evidence>
<feature type="compositionally biased region" description="Polar residues" evidence="2">
    <location>
        <begin position="501"/>
        <end position="515"/>
    </location>
</feature>
<dbReference type="EMBL" id="LSSK01000157">
    <property type="protein sequence ID" value="OMH84739.1"/>
    <property type="molecule type" value="Genomic_DNA"/>
</dbReference>
<feature type="region of interest" description="Disordered" evidence="2">
    <location>
        <begin position="496"/>
        <end position="603"/>
    </location>
</feature>
<protein>
    <submittedName>
        <fullName evidence="3">Protein LTV1-like protein</fullName>
    </submittedName>
</protein>
<evidence type="ECO:0000313" key="4">
    <source>
        <dbReference type="Proteomes" id="UP000188320"/>
    </source>
</evidence>
<dbReference type="PANTHER" id="PTHR21531">
    <property type="entry name" value="LOW-TEMPERATURE VIABILITY PROTEIN LTV1-RELATED"/>
    <property type="match status" value="1"/>
</dbReference>
<dbReference type="Pfam" id="PF04180">
    <property type="entry name" value="LTV"/>
    <property type="match status" value="1"/>
</dbReference>
<dbReference type="GO" id="GO:0000056">
    <property type="term" value="P:ribosomal small subunit export from nucleus"/>
    <property type="evidence" value="ECO:0007669"/>
    <property type="project" value="TreeGrafter"/>
</dbReference>
<feature type="compositionally biased region" description="Polar residues" evidence="2">
    <location>
        <begin position="279"/>
        <end position="289"/>
    </location>
</feature>
<feature type="compositionally biased region" description="Basic and acidic residues" evidence="2">
    <location>
        <begin position="204"/>
        <end position="220"/>
    </location>
</feature>
<feature type="compositionally biased region" description="Acidic residues" evidence="2">
    <location>
        <begin position="190"/>
        <end position="203"/>
    </location>
</feature>
<comment type="caution">
    <text evidence="3">The sequence shown here is derived from an EMBL/GenBank/DDBJ whole genome shotgun (WGS) entry which is preliminary data.</text>
</comment>
<feature type="region of interest" description="Disordered" evidence="2">
    <location>
        <begin position="38"/>
        <end position="65"/>
    </location>
</feature>